<dbReference type="AlphaFoldDB" id="A0A261WLG9"/>
<evidence type="ECO:0000313" key="2">
    <source>
        <dbReference type="Proteomes" id="UP000217163"/>
    </source>
</evidence>
<proteinExistence type="predicted"/>
<gene>
    <name evidence="1" type="ORF">CFN58_08425</name>
</gene>
<organism evidence="1 2">
    <name type="scientific">Pseudomonas avellanae</name>
    <dbReference type="NCBI Taxonomy" id="46257"/>
    <lineage>
        <taxon>Bacteria</taxon>
        <taxon>Pseudomonadati</taxon>
        <taxon>Pseudomonadota</taxon>
        <taxon>Gammaproteobacteria</taxon>
        <taxon>Pseudomonadales</taxon>
        <taxon>Pseudomonadaceae</taxon>
        <taxon>Pseudomonas</taxon>
    </lineage>
</organism>
<feature type="non-terminal residue" evidence="1">
    <location>
        <position position="1"/>
    </location>
</feature>
<comment type="caution">
    <text evidence="1">The sequence shown here is derived from an EMBL/GenBank/DDBJ whole genome shotgun (WGS) entry which is preliminary data.</text>
</comment>
<sequence length="97" mass="10424">EAPLALNTRQPTISAARRPHSVGFFTHSGPGAACSASCLASPGSATELSRHLRRTLRRQRHRGKKALSFMCSDCGQGMTLCCSTDVMRNVTYSNALT</sequence>
<accession>A0A261WLG9</accession>
<dbReference type="EMBL" id="NKQU01000233">
    <property type="protein sequence ID" value="OZI86822.1"/>
    <property type="molecule type" value="Genomic_DNA"/>
</dbReference>
<name>A0A261WLG9_9PSED</name>
<reference evidence="2" key="1">
    <citation type="journal article" date="2016" name="Sci. Rep.">
        <title>Genome analysis of the kiwifruit canker pathogen Pseudomonas syringae pv. actinidiae biovar 5.</title>
        <authorList>
            <person name="Fujikawa T."/>
            <person name="Sawada H."/>
        </authorList>
    </citation>
    <scope>NUCLEOTIDE SEQUENCE [LARGE SCALE GENOMIC DNA]</scope>
    <source>
        <strain evidence="2">MAFF 212061</strain>
    </source>
</reference>
<evidence type="ECO:0000313" key="1">
    <source>
        <dbReference type="EMBL" id="OZI86822.1"/>
    </source>
</evidence>
<dbReference type="Proteomes" id="UP000217163">
    <property type="component" value="Unassembled WGS sequence"/>
</dbReference>
<protein>
    <submittedName>
        <fullName evidence="1">Uncharacterized protein</fullName>
    </submittedName>
</protein>